<proteinExistence type="predicted"/>
<feature type="transmembrane region" description="Helical" evidence="1">
    <location>
        <begin position="753"/>
        <end position="775"/>
    </location>
</feature>
<name>A0A9N9ABW1_FUNMO</name>
<keyword evidence="1" id="KW-0812">Transmembrane</keyword>
<accession>A0A9N9ABW1</accession>
<feature type="transmembrane region" description="Helical" evidence="1">
    <location>
        <begin position="727"/>
        <end position="747"/>
    </location>
</feature>
<keyword evidence="3" id="KW-1185">Reference proteome</keyword>
<dbReference type="Proteomes" id="UP000789375">
    <property type="component" value="Unassembled WGS sequence"/>
</dbReference>
<sequence length="910" mass="102482">MKFYNFILVFATLTIISFAILPIKSQNIFTYEDIPSVNASDSTPTIFKLVSYDDNTIVVHIIRPDLSYPIEKGILWVDKYLSLRTIYPNGSVVPVDIKLDIQDFNYCILDINGSQASPIRIYPIRSNFLIVTYAETTNLTDPLSYTDWAMVVDLNGNIYSKISFGPSFVDVATNQWYPDRAKIFANFDPDKGFIRYTPVTGSTNTIWQQYIVTEAGEINLLAQDNIPFKNNLSLLSNVIPMVDSKYAIVFANSTDVDTIDSPLTSRGGVYIIILDYSLAIKREPAVLYQTQIQGIKFINIDCSVSYVGIGQTCIVTSESTIRAEKKLYLKIDFLSSGTVINVLPLMNDIQTNPLIDQYNIASLPYGGYLLSGLGTSDGQNIVAGYLLGDNGESFPWNLPINTVTNFIGASKVLRNNTYVLAQLGEKPNWSLVTTELKKFELERDHGYDNFHIDTTSPVLDEKIALDIESLKIIYYNEVDLSVGLIKIFHENGNLRQIIPGTNDTFVTQNVDGNLTTVNIKLLNCTLNQPGSRYYVSIENNFVKSRVYQEPLYGVKDHVWTFTTPQIEEEFSESVNGQVRLTANGTVYFESLNERERKIFTTKLTEELADAIPVSHKRVTTNERIETDALAPQKQIFLSININQDETRKERTVKFAIRDLDNLIKNKFITVIASGEASKYLDDSYGYHRLPDPLFTHGLLGAFAVGLMISGVFFFAKDKLPGVKDTTIFLFKFCVAISDIGLDWVFIITKAKNVGLFIPSLVILIGSFNVSLVLALRIIDKELRDIEQAEKAKNESVQEENSSVQADNFKVWFNKNNIFVNVFTILAGTDLDILTLLDSKVKFGGFVEFNANFSKKTVQRIVKYSCINIILENIPQLVIQSDILRYYTFIKAFDENGDENSAHAYAKDPSF</sequence>
<keyword evidence="1" id="KW-1133">Transmembrane helix</keyword>
<organism evidence="2 3">
    <name type="scientific">Funneliformis mosseae</name>
    <name type="common">Endomycorrhizal fungus</name>
    <name type="synonym">Glomus mosseae</name>
    <dbReference type="NCBI Taxonomy" id="27381"/>
    <lineage>
        <taxon>Eukaryota</taxon>
        <taxon>Fungi</taxon>
        <taxon>Fungi incertae sedis</taxon>
        <taxon>Mucoromycota</taxon>
        <taxon>Glomeromycotina</taxon>
        <taxon>Glomeromycetes</taxon>
        <taxon>Glomerales</taxon>
        <taxon>Glomeraceae</taxon>
        <taxon>Funneliformis</taxon>
    </lineage>
</organism>
<evidence type="ECO:0000256" key="1">
    <source>
        <dbReference type="SAM" id="Phobius"/>
    </source>
</evidence>
<protein>
    <submittedName>
        <fullName evidence="2">6538_t:CDS:1</fullName>
    </submittedName>
</protein>
<dbReference type="EMBL" id="CAJVPP010000999">
    <property type="protein sequence ID" value="CAG8527285.1"/>
    <property type="molecule type" value="Genomic_DNA"/>
</dbReference>
<evidence type="ECO:0000313" key="3">
    <source>
        <dbReference type="Proteomes" id="UP000789375"/>
    </source>
</evidence>
<gene>
    <name evidence="2" type="ORF">FMOSSE_LOCUS5331</name>
</gene>
<feature type="transmembrane region" description="Helical" evidence="1">
    <location>
        <begin position="693"/>
        <end position="715"/>
    </location>
</feature>
<evidence type="ECO:0000313" key="2">
    <source>
        <dbReference type="EMBL" id="CAG8527285.1"/>
    </source>
</evidence>
<dbReference type="AlphaFoldDB" id="A0A9N9ABW1"/>
<comment type="caution">
    <text evidence="2">The sequence shown here is derived from an EMBL/GenBank/DDBJ whole genome shotgun (WGS) entry which is preliminary data.</text>
</comment>
<keyword evidence="1" id="KW-0472">Membrane</keyword>
<reference evidence="2" key="1">
    <citation type="submission" date="2021-06" db="EMBL/GenBank/DDBJ databases">
        <authorList>
            <person name="Kallberg Y."/>
            <person name="Tangrot J."/>
            <person name="Rosling A."/>
        </authorList>
    </citation>
    <scope>NUCLEOTIDE SEQUENCE</scope>
    <source>
        <strain evidence="2">87-6 pot B 2015</strain>
    </source>
</reference>